<feature type="compositionally biased region" description="Low complexity" evidence="9">
    <location>
        <begin position="205"/>
        <end position="214"/>
    </location>
</feature>
<keyword evidence="4" id="KW-0132">Cell division</keyword>
<sequence length="459" mass="50369">MAAMYSWSCKRSYKNGFVWHDLSEDDLILPGQGNEYVLKGSELLDESPPDRNNHNSTTSKHQNPKAISQELPTSRSQDASSSSSSSIRESKQPAPQLQSPPPPPPPSNEEDTSLAMSPDLVAHRRSPQPSWCGGGSSPSLTEYKIYQSNGAADASTQTEERPKKEPHPNRETCTRWVSTEDVSLVPKRSPEINVVDDVVSPPPTSSSGASSSGGKTETLESLIRADANRMNSFRILEEEELLYPGEGSSKMKATDVLLQLITCGSISVKDHHSFGLIPTYKPRFSHVKFPSPMMFSSGPVGLRELDCLSENPRMVGLRMEDKEYFSGSLIEMKKHKDEGEVFVTLKRSSSYNADRNCKPVEPTTDRERSSANSPRSKCLPRTIKISSNRQSKNEMMRSPLSDGGARKSSIGTDRTSQSTSLPTSKGGSKRFTEPSSAKGTSKDGKVIKIEESLLRELGL</sequence>
<dbReference type="GO" id="GO:0051258">
    <property type="term" value="P:protein polymerization"/>
    <property type="evidence" value="ECO:0007669"/>
    <property type="project" value="UniProtKB-ARBA"/>
</dbReference>
<feature type="region of interest" description="Disordered" evidence="9">
    <location>
        <begin position="353"/>
        <end position="444"/>
    </location>
</feature>
<dbReference type="Pfam" id="PF06136">
    <property type="entry name" value="SOK"/>
    <property type="match status" value="1"/>
</dbReference>
<evidence type="ECO:0000256" key="5">
    <source>
        <dbReference type="ARBA" id="ARBA00023136"/>
    </source>
</evidence>
<comment type="similarity">
    <text evidence="7">Belongs to the SOSEKI family.</text>
</comment>
<feature type="region of interest" description="Disordered" evidence="9">
    <location>
        <begin position="194"/>
        <end position="217"/>
    </location>
</feature>
<dbReference type="GO" id="GO:2000067">
    <property type="term" value="P:regulation of root morphogenesis"/>
    <property type="evidence" value="ECO:0007669"/>
    <property type="project" value="UniProtKB-ARBA"/>
</dbReference>
<evidence type="ECO:0000256" key="9">
    <source>
        <dbReference type="SAM" id="MobiDB-lite"/>
    </source>
</evidence>
<feature type="domain" description="SOSEKI DIX-like" evidence="10">
    <location>
        <begin position="1"/>
        <end position="44"/>
    </location>
</feature>
<keyword evidence="3" id="KW-1003">Cell membrane</keyword>
<protein>
    <recommendedName>
        <fullName evidence="10">SOSEKI DIX-like domain-containing protein</fullName>
    </recommendedName>
</protein>
<evidence type="ECO:0000313" key="11">
    <source>
        <dbReference type="EMBL" id="KAK1289016.1"/>
    </source>
</evidence>
<feature type="compositionally biased region" description="Low complexity" evidence="9">
    <location>
        <begin position="74"/>
        <end position="97"/>
    </location>
</feature>
<keyword evidence="6" id="KW-0131">Cell cycle</keyword>
<name>A0AAV9CJH4_ACOCL</name>
<dbReference type="InterPro" id="IPR048351">
    <property type="entry name" value="SOK_DIX"/>
</dbReference>
<accession>A0AAV9CJH4</accession>
<dbReference type="GO" id="GO:0051301">
    <property type="term" value="P:cell division"/>
    <property type="evidence" value="ECO:0007669"/>
    <property type="project" value="UniProtKB-KW"/>
</dbReference>
<evidence type="ECO:0000259" key="10">
    <source>
        <dbReference type="Pfam" id="PF06136"/>
    </source>
</evidence>
<dbReference type="PIRSF" id="PIRSF031043">
    <property type="entry name" value="UCP031043"/>
    <property type="match status" value="1"/>
</dbReference>
<comment type="subcellular location">
    <subcellularLocation>
        <location evidence="1">Cell membrane</location>
        <topology evidence="1">Peripheral membrane protein</topology>
        <orientation evidence="1">Cytoplasmic side</orientation>
    </subcellularLocation>
</comment>
<evidence type="ECO:0000256" key="7">
    <source>
        <dbReference type="ARBA" id="ARBA00024211"/>
    </source>
</evidence>
<dbReference type="Proteomes" id="UP001180020">
    <property type="component" value="Unassembled WGS sequence"/>
</dbReference>
<feature type="compositionally biased region" description="Pro residues" evidence="9">
    <location>
        <begin position="98"/>
        <end position="107"/>
    </location>
</feature>
<feature type="compositionally biased region" description="Polar residues" evidence="9">
    <location>
        <begin position="409"/>
        <end position="426"/>
    </location>
</feature>
<organism evidence="11 12">
    <name type="scientific">Acorus calamus</name>
    <name type="common">Sweet flag</name>
    <dbReference type="NCBI Taxonomy" id="4465"/>
    <lineage>
        <taxon>Eukaryota</taxon>
        <taxon>Viridiplantae</taxon>
        <taxon>Streptophyta</taxon>
        <taxon>Embryophyta</taxon>
        <taxon>Tracheophyta</taxon>
        <taxon>Spermatophyta</taxon>
        <taxon>Magnoliopsida</taxon>
        <taxon>Liliopsida</taxon>
        <taxon>Acoraceae</taxon>
        <taxon>Acorus</taxon>
    </lineage>
</organism>
<reference evidence="11" key="1">
    <citation type="journal article" date="2023" name="Nat. Commun.">
        <title>Diploid and tetraploid genomes of Acorus and the evolution of monocots.</title>
        <authorList>
            <person name="Ma L."/>
            <person name="Liu K.W."/>
            <person name="Li Z."/>
            <person name="Hsiao Y.Y."/>
            <person name="Qi Y."/>
            <person name="Fu T."/>
            <person name="Tang G.D."/>
            <person name="Zhang D."/>
            <person name="Sun W.H."/>
            <person name="Liu D.K."/>
            <person name="Li Y."/>
            <person name="Chen G.Z."/>
            <person name="Liu X.D."/>
            <person name="Liao X.Y."/>
            <person name="Jiang Y.T."/>
            <person name="Yu X."/>
            <person name="Hao Y."/>
            <person name="Huang J."/>
            <person name="Zhao X.W."/>
            <person name="Ke S."/>
            <person name="Chen Y.Y."/>
            <person name="Wu W.L."/>
            <person name="Hsu J.L."/>
            <person name="Lin Y.F."/>
            <person name="Huang M.D."/>
            <person name="Li C.Y."/>
            <person name="Huang L."/>
            <person name="Wang Z.W."/>
            <person name="Zhao X."/>
            <person name="Zhong W.Y."/>
            <person name="Peng D.H."/>
            <person name="Ahmad S."/>
            <person name="Lan S."/>
            <person name="Zhang J.S."/>
            <person name="Tsai W.C."/>
            <person name="Van de Peer Y."/>
            <person name="Liu Z.J."/>
        </authorList>
    </citation>
    <scope>NUCLEOTIDE SEQUENCE</scope>
    <source>
        <strain evidence="11">CP</strain>
    </source>
</reference>
<dbReference type="GO" id="GO:0005886">
    <property type="term" value="C:plasma membrane"/>
    <property type="evidence" value="ECO:0007669"/>
    <property type="project" value="UniProtKB-SubCell"/>
</dbReference>
<evidence type="ECO:0000313" key="12">
    <source>
        <dbReference type="Proteomes" id="UP001180020"/>
    </source>
</evidence>
<comment type="caution">
    <text evidence="11">The sequence shown here is derived from an EMBL/GenBank/DDBJ whole genome shotgun (WGS) entry which is preliminary data.</text>
</comment>
<proteinExistence type="inferred from homology"/>
<keyword evidence="12" id="KW-1185">Reference proteome</keyword>
<evidence type="ECO:0000256" key="2">
    <source>
        <dbReference type="ARBA" id="ARBA00022473"/>
    </source>
</evidence>
<feature type="region of interest" description="Disordered" evidence="9">
    <location>
        <begin position="39"/>
        <end position="175"/>
    </location>
</feature>
<feature type="compositionally biased region" description="Basic and acidic residues" evidence="9">
    <location>
        <begin position="355"/>
        <end position="369"/>
    </location>
</feature>
<evidence type="ECO:0000256" key="6">
    <source>
        <dbReference type="ARBA" id="ARBA00023306"/>
    </source>
</evidence>
<feature type="compositionally biased region" description="Basic and acidic residues" evidence="9">
    <location>
        <begin position="158"/>
        <end position="173"/>
    </location>
</feature>
<dbReference type="InterPro" id="IPR010369">
    <property type="entry name" value="SOK"/>
</dbReference>
<dbReference type="AlphaFoldDB" id="A0AAV9CJH4"/>
<dbReference type="InterPro" id="IPR021182">
    <property type="entry name" value="SOK_magnoliopsida"/>
</dbReference>
<comment type="subunit">
    <text evidence="8">Homodimer. Forms long polymer filaments with other SOKs proteins polymers (e.g. SOK1, SOK2, SOK3 and SOK4) crucial for polar localization and biological activity. Binds to ANGUSTIFOLIA (AN).</text>
</comment>
<dbReference type="PANTHER" id="PTHR31083:SF6">
    <property type="entry name" value="PROTEIN SOSEKI 3"/>
    <property type="match status" value="1"/>
</dbReference>
<reference evidence="11" key="2">
    <citation type="submission" date="2023-06" db="EMBL/GenBank/DDBJ databases">
        <authorList>
            <person name="Ma L."/>
            <person name="Liu K.-W."/>
            <person name="Li Z."/>
            <person name="Hsiao Y.-Y."/>
            <person name="Qi Y."/>
            <person name="Fu T."/>
            <person name="Tang G."/>
            <person name="Zhang D."/>
            <person name="Sun W.-H."/>
            <person name="Liu D.-K."/>
            <person name="Li Y."/>
            <person name="Chen G.-Z."/>
            <person name="Liu X.-D."/>
            <person name="Liao X.-Y."/>
            <person name="Jiang Y.-T."/>
            <person name="Yu X."/>
            <person name="Hao Y."/>
            <person name="Huang J."/>
            <person name="Zhao X.-W."/>
            <person name="Ke S."/>
            <person name="Chen Y.-Y."/>
            <person name="Wu W.-L."/>
            <person name="Hsu J.-L."/>
            <person name="Lin Y.-F."/>
            <person name="Huang M.-D."/>
            <person name="Li C.-Y."/>
            <person name="Huang L."/>
            <person name="Wang Z.-W."/>
            <person name="Zhao X."/>
            <person name="Zhong W.-Y."/>
            <person name="Peng D.-H."/>
            <person name="Ahmad S."/>
            <person name="Lan S."/>
            <person name="Zhang J.-S."/>
            <person name="Tsai W.-C."/>
            <person name="Van De Peer Y."/>
            <person name="Liu Z.-J."/>
        </authorList>
    </citation>
    <scope>NUCLEOTIDE SEQUENCE</scope>
    <source>
        <strain evidence="11">CP</strain>
        <tissue evidence="11">Leaves</tissue>
    </source>
</reference>
<dbReference type="GO" id="GO:0090708">
    <property type="term" value="P:specification of plant organ axis polarity"/>
    <property type="evidence" value="ECO:0007669"/>
    <property type="project" value="UniProtKB-ARBA"/>
</dbReference>
<evidence type="ECO:0000256" key="8">
    <source>
        <dbReference type="ARBA" id="ARBA00046534"/>
    </source>
</evidence>
<dbReference type="EMBL" id="JAUJYO010000018">
    <property type="protein sequence ID" value="KAK1289016.1"/>
    <property type="molecule type" value="Genomic_DNA"/>
</dbReference>
<keyword evidence="2" id="KW-0217">Developmental protein</keyword>
<gene>
    <name evidence="11" type="ORF">QJS10_CPB18g01796</name>
</gene>
<feature type="compositionally biased region" description="Polar residues" evidence="9">
    <location>
        <begin position="146"/>
        <end position="157"/>
    </location>
</feature>
<evidence type="ECO:0000256" key="1">
    <source>
        <dbReference type="ARBA" id="ARBA00004413"/>
    </source>
</evidence>
<keyword evidence="5" id="KW-0472">Membrane</keyword>
<evidence type="ECO:0000256" key="3">
    <source>
        <dbReference type="ARBA" id="ARBA00022475"/>
    </source>
</evidence>
<dbReference type="PANTHER" id="PTHR31083">
    <property type="entry name" value="UPSTREAM OF FLC PROTEIN (DUF966)"/>
    <property type="match status" value="1"/>
</dbReference>
<evidence type="ECO:0000256" key="4">
    <source>
        <dbReference type="ARBA" id="ARBA00022618"/>
    </source>
</evidence>
<dbReference type="GO" id="GO:0051302">
    <property type="term" value="P:regulation of cell division"/>
    <property type="evidence" value="ECO:0007669"/>
    <property type="project" value="UniProtKB-ARBA"/>
</dbReference>